<organism evidence="3 4">
    <name type="scientific">Rhodoblastus sphagnicola</name>
    <dbReference type="NCBI Taxonomy" id="333368"/>
    <lineage>
        <taxon>Bacteria</taxon>
        <taxon>Pseudomonadati</taxon>
        <taxon>Pseudomonadota</taxon>
        <taxon>Alphaproteobacteria</taxon>
        <taxon>Hyphomicrobiales</taxon>
        <taxon>Rhodoblastaceae</taxon>
        <taxon>Rhodoblastus</taxon>
    </lineage>
</organism>
<gene>
    <name evidence="3" type="ORF">CCR94_16475</name>
</gene>
<protein>
    <recommendedName>
        <fullName evidence="2">Chromosomal replication initiator DnaA C-terminal domain-containing protein</fullName>
    </recommendedName>
</protein>
<feature type="compositionally biased region" description="Basic residues" evidence="1">
    <location>
        <begin position="102"/>
        <end position="117"/>
    </location>
</feature>
<dbReference type="GO" id="GO:0043565">
    <property type="term" value="F:sequence-specific DNA binding"/>
    <property type="evidence" value="ECO:0007669"/>
    <property type="project" value="InterPro"/>
</dbReference>
<comment type="caution">
    <text evidence="3">The sequence shown here is derived from an EMBL/GenBank/DDBJ whole genome shotgun (WGS) entry which is preliminary data.</text>
</comment>
<proteinExistence type="predicted"/>
<evidence type="ECO:0000313" key="3">
    <source>
        <dbReference type="EMBL" id="PPQ28985.1"/>
    </source>
</evidence>
<feature type="domain" description="Chromosomal replication initiator DnaA C-terminal" evidence="2">
    <location>
        <begin position="2"/>
        <end position="66"/>
    </location>
</feature>
<dbReference type="SMART" id="SM00760">
    <property type="entry name" value="Bac_DnaA_C"/>
    <property type="match status" value="1"/>
</dbReference>
<accession>A0A2S6N2Y2</accession>
<dbReference type="GO" id="GO:0005524">
    <property type="term" value="F:ATP binding"/>
    <property type="evidence" value="ECO:0007669"/>
    <property type="project" value="InterPro"/>
</dbReference>
<dbReference type="EMBL" id="NHSJ01000100">
    <property type="protein sequence ID" value="PPQ28985.1"/>
    <property type="molecule type" value="Genomic_DNA"/>
</dbReference>
<dbReference type="Proteomes" id="UP000239089">
    <property type="component" value="Unassembled WGS sequence"/>
</dbReference>
<dbReference type="Gene3D" id="1.10.1750.10">
    <property type="match status" value="1"/>
</dbReference>
<sequence>MKLADLIVMVAEAFGLSVAEVRTATKRRNIVAARAAYGELARRYTARSSEEIAAPIHSMGQTVSCGWRRFDRYLREARFAKTFAALDAALAAKLPRAPERVKTRKKPWMKGKAKGRPRLGPAPVPPDLAHEAGSIISTFHNQRREIERMEKAYHNGF</sequence>
<evidence type="ECO:0000313" key="4">
    <source>
        <dbReference type="Proteomes" id="UP000239089"/>
    </source>
</evidence>
<name>A0A2S6N2Y2_9HYPH</name>
<dbReference type="GO" id="GO:0006275">
    <property type="term" value="P:regulation of DNA replication"/>
    <property type="evidence" value="ECO:0007669"/>
    <property type="project" value="InterPro"/>
</dbReference>
<dbReference type="AlphaFoldDB" id="A0A2S6N2Y2"/>
<keyword evidence="4" id="KW-1185">Reference proteome</keyword>
<evidence type="ECO:0000259" key="2">
    <source>
        <dbReference type="SMART" id="SM00760"/>
    </source>
</evidence>
<dbReference type="InterPro" id="IPR013159">
    <property type="entry name" value="DnaA_C"/>
</dbReference>
<reference evidence="3 4" key="1">
    <citation type="journal article" date="2018" name="Arch. Microbiol.">
        <title>New insights into the metabolic potential of the phototrophic purple bacterium Rhodopila globiformis DSM 161(T) from its draft genome sequence and evidence for a vanadium-dependent nitrogenase.</title>
        <authorList>
            <person name="Imhoff J.F."/>
            <person name="Rahn T."/>
            <person name="Kunzel S."/>
            <person name="Neulinger S.C."/>
        </authorList>
    </citation>
    <scope>NUCLEOTIDE SEQUENCE [LARGE SCALE GENOMIC DNA]</scope>
    <source>
        <strain evidence="3 4">DSM 16996</strain>
    </source>
</reference>
<feature type="region of interest" description="Disordered" evidence="1">
    <location>
        <begin position="100"/>
        <end position="127"/>
    </location>
</feature>
<dbReference type="GO" id="GO:0006270">
    <property type="term" value="P:DNA replication initiation"/>
    <property type="evidence" value="ECO:0007669"/>
    <property type="project" value="InterPro"/>
</dbReference>
<dbReference type="RefSeq" id="WP_104508942.1">
    <property type="nucleotide sequence ID" value="NZ_JACIGC010000011.1"/>
</dbReference>
<evidence type="ECO:0000256" key="1">
    <source>
        <dbReference type="SAM" id="MobiDB-lite"/>
    </source>
</evidence>
<dbReference type="SUPFAM" id="SSF48295">
    <property type="entry name" value="TrpR-like"/>
    <property type="match status" value="1"/>
</dbReference>
<dbReference type="InterPro" id="IPR010921">
    <property type="entry name" value="Trp_repressor/repl_initiator"/>
</dbReference>